<evidence type="ECO:0000256" key="2">
    <source>
        <dbReference type="SAM" id="Phobius"/>
    </source>
</evidence>
<keyword evidence="2" id="KW-0472">Membrane</keyword>
<dbReference type="InterPro" id="IPR036179">
    <property type="entry name" value="Ig-like_dom_sf"/>
</dbReference>
<reference evidence="4" key="1">
    <citation type="submission" date="2020-10" db="EMBL/GenBank/DDBJ databases">
        <title>Chromosome-scale genome assembly of the Allis shad, Alosa alosa.</title>
        <authorList>
            <person name="Margot Z."/>
            <person name="Christophe K."/>
            <person name="Cabau C."/>
            <person name="Louis A."/>
            <person name="Berthelot C."/>
            <person name="Parey E."/>
            <person name="Roest Crollius H."/>
            <person name="Montfort J."/>
            <person name="Robinson-Rechavi M."/>
            <person name="Bucao C."/>
            <person name="Bouchez O."/>
            <person name="Gislard M."/>
            <person name="Lluch J."/>
            <person name="Milhes M."/>
            <person name="Lampietro C."/>
            <person name="Lopez Roques C."/>
            <person name="Donnadieu C."/>
            <person name="Braasch I."/>
            <person name="Desvignes T."/>
            <person name="Postlethwait J."/>
            <person name="Bobe J."/>
            <person name="Guiguen Y."/>
        </authorList>
    </citation>
    <scope>NUCLEOTIDE SEQUENCE</scope>
    <source>
        <strain evidence="4">M-15738</strain>
        <tissue evidence="4">Blood</tissue>
    </source>
</reference>
<feature type="transmembrane region" description="Helical" evidence="2">
    <location>
        <begin position="128"/>
        <end position="148"/>
    </location>
</feature>
<dbReference type="AlphaFoldDB" id="A0AAV6HDA2"/>
<dbReference type="Gene3D" id="2.60.40.10">
    <property type="entry name" value="Immunoglobulins"/>
    <property type="match status" value="1"/>
</dbReference>
<keyword evidence="2" id="KW-0812">Transmembrane</keyword>
<keyword evidence="5" id="KW-1185">Reference proteome</keyword>
<protein>
    <recommendedName>
        <fullName evidence="3">Ig-like domain-containing protein</fullName>
    </recommendedName>
</protein>
<name>A0AAV6HDA2_9TELE</name>
<feature type="region of interest" description="Disordered" evidence="1">
    <location>
        <begin position="157"/>
        <end position="182"/>
    </location>
</feature>
<dbReference type="InterPro" id="IPR013783">
    <property type="entry name" value="Ig-like_fold"/>
</dbReference>
<accession>A0AAV6HDA2</accession>
<comment type="caution">
    <text evidence="4">The sequence shown here is derived from an EMBL/GenBank/DDBJ whole genome shotgun (WGS) entry which is preliminary data.</text>
</comment>
<feature type="domain" description="Ig-like" evidence="3">
    <location>
        <begin position="1"/>
        <end position="113"/>
    </location>
</feature>
<dbReference type="SUPFAM" id="SSF48726">
    <property type="entry name" value="Immunoglobulin"/>
    <property type="match status" value="1"/>
</dbReference>
<organism evidence="4 5">
    <name type="scientific">Alosa alosa</name>
    <name type="common">allis shad</name>
    <dbReference type="NCBI Taxonomy" id="278164"/>
    <lineage>
        <taxon>Eukaryota</taxon>
        <taxon>Metazoa</taxon>
        <taxon>Chordata</taxon>
        <taxon>Craniata</taxon>
        <taxon>Vertebrata</taxon>
        <taxon>Euteleostomi</taxon>
        <taxon>Actinopterygii</taxon>
        <taxon>Neopterygii</taxon>
        <taxon>Teleostei</taxon>
        <taxon>Clupei</taxon>
        <taxon>Clupeiformes</taxon>
        <taxon>Clupeoidei</taxon>
        <taxon>Clupeidae</taxon>
        <taxon>Alosa</taxon>
    </lineage>
</organism>
<evidence type="ECO:0000313" key="5">
    <source>
        <dbReference type="Proteomes" id="UP000823561"/>
    </source>
</evidence>
<dbReference type="Pfam" id="PF07686">
    <property type="entry name" value="V-set"/>
    <property type="match status" value="1"/>
</dbReference>
<proteinExistence type="predicted"/>
<gene>
    <name evidence="4" type="ORF">AALO_G00034080</name>
</gene>
<evidence type="ECO:0000259" key="3">
    <source>
        <dbReference type="PROSITE" id="PS50835"/>
    </source>
</evidence>
<keyword evidence="2" id="KW-1133">Transmembrane helix</keyword>
<dbReference type="InterPro" id="IPR007110">
    <property type="entry name" value="Ig-like_dom"/>
</dbReference>
<dbReference type="Proteomes" id="UP000823561">
    <property type="component" value="Chromosome 2"/>
</dbReference>
<dbReference type="EMBL" id="JADWDJ010000002">
    <property type="protein sequence ID" value="KAG5285100.1"/>
    <property type="molecule type" value="Genomic_DNA"/>
</dbReference>
<sequence>MEGADIVDESGGSVLVPCVAPKDFTLQNFTLSWTFSPSSDPSVDPSALLTYDSRTRQTSMPSEGVELDQEQVLLGNGSLRLLSPESAENTGHYTCTFSALQTRHLVQTWVNITAPHTVPITGHKEGELWVVAVVVGVLALLVIAILLCKRRARRSKQRDAVIEDTESQPMHTGQRSGVIGQPMHTVKPVGASTVEGSHLTENLKDTCT</sequence>
<dbReference type="PROSITE" id="PS50835">
    <property type="entry name" value="IG_LIKE"/>
    <property type="match status" value="1"/>
</dbReference>
<dbReference type="InterPro" id="IPR013106">
    <property type="entry name" value="Ig_V-set"/>
</dbReference>
<evidence type="ECO:0000256" key="1">
    <source>
        <dbReference type="SAM" id="MobiDB-lite"/>
    </source>
</evidence>
<evidence type="ECO:0000313" key="4">
    <source>
        <dbReference type="EMBL" id="KAG5285100.1"/>
    </source>
</evidence>